<dbReference type="EMBL" id="AP019307">
    <property type="protein sequence ID" value="BBH17732.1"/>
    <property type="molecule type" value="Genomic_DNA"/>
</dbReference>
<evidence type="ECO:0000313" key="1">
    <source>
        <dbReference type="EMBL" id="BBH17732.1"/>
    </source>
</evidence>
<dbReference type="OrthoDB" id="5193883at2"/>
<dbReference type="RefSeq" id="WP_125569109.1">
    <property type="nucleotide sequence ID" value="NZ_AP019307.1"/>
</dbReference>
<name>A0A3G9IHQ1_9ACTN</name>
<organism evidence="1 2">
    <name type="scientific">Nocardioides baekrokdamisoli</name>
    <dbReference type="NCBI Taxonomy" id="1804624"/>
    <lineage>
        <taxon>Bacteria</taxon>
        <taxon>Bacillati</taxon>
        <taxon>Actinomycetota</taxon>
        <taxon>Actinomycetes</taxon>
        <taxon>Propionibacteriales</taxon>
        <taxon>Nocardioidaceae</taxon>
        <taxon>Nocardioides</taxon>
    </lineage>
</organism>
<evidence type="ECO:0000313" key="2">
    <source>
        <dbReference type="Proteomes" id="UP000271573"/>
    </source>
</evidence>
<dbReference type="KEGG" id="nbe:Back2_20190"/>
<proteinExistence type="predicted"/>
<protein>
    <submittedName>
        <fullName evidence="1">Uncharacterized protein</fullName>
    </submittedName>
</protein>
<dbReference type="AlphaFoldDB" id="A0A3G9IHQ1"/>
<sequence>MVTEDERAHFEGRDAELGSLLLAWGLRNNVPVDGPLDVPGMDPRWIARIRSDAFEADLMIFYGPVIDVSASRPSAPEPGYFVGGEVGLSDERFIEMLNDLAAAVAGGPDPGWLRVVQR</sequence>
<keyword evidence="2" id="KW-1185">Reference proteome</keyword>
<dbReference type="Proteomes" id="UP000271573">
    <property type="component" value="Chromosome"/>
</dbReference>
<accession>A0A3G9IHQ1</accession>
<reference evidence="1 2" key="1">
    <citation type="submission" date="2018-11" db="EMBL/GenBank/DDBJ databases">
        <title>Complete genome sequence of Nocardioides baekrokdamisoli strain KCTC 39748.</title>
        <authorList>
            <person name="Kang S.W."/>
            <person name="Lee K.C."/>
            <person name="Kim K.K."/>
            <person name="Kim J.S."/>
            <person name="Kim D.S."/>
            <person name="Ko S.H."/>
            <person name="Yang S.H."/>
            <person name="Shin Y.K."/>
            <person name="Lee J.S."/>
        </authorList>
    </citation>
    <scope>NUCLEOTIDE SEQUENCE [LARGE SCALE GENOMIC DNA]</scope>
    <source>
        <strain evidence="1 2">KCTC 39748</strain>
    </source>
</reference>
<gene>
    <name evidence="1" type="ORF">Back2_20190</name>
</gene>